<dbReference type="AlphaFoldDB" id="A0AAD1XJZ0"/>
<dbReference type="EMBL" id="CAMPGE010015411">
    <property type="protein sequence ID" value="CAI2374035.1"/>
    <property type="molecule type" value="Genomic_DNA"/>
</dbReference>
<protein>
    <submittedName>
        <fullName evidence="2">Uncharacterized protein</fullName>
    </submittedName>
</protein>
<keyword evidence="3" id="KW-1185">Reference proteome</keyword>
<feature type="region of interest" description="Disordered" evidence="1">
    <location>
        <begin position="1"/>
        <end position="20"/>
    </location>
</feature>
<comment type="caution">
    <text evidence="2">The sequence shown here is derived from an EMBL/GenBank/DDBJ whole genome shotgun (WGS) entry which is preliminary data.</text>
</comment>
<dbReference type="Proteomes" id="UP001295684">
    <property type="component" value="Unassembled WGS sequence"/>
</dbReference>
<proteinExistence type="predicted"/>
<evidence type="ECO:0000313" key="3">
    <source>
        <dbReference type="Proteomes" id="UP001295684"/>
    </source>
</evidence>
<accession>A0AAD1XJZ0</accession>
<organism evidence="2 3">
    <name type="scientific">Euplotes crassus</name>
    <dbReference type="NCBI Taxonomy" id="5936"/>
    <lineage>
        <taxon>Eukaryota</taxon>
        <taxon>Sar</taxon>
        <taxon>Alveolata</taxon>
        <taxon>Ciliophora</taxon>
        <taxon>Intramacronucleata</taxon>
        <taxon>Spirotrichea</taxon>
        <taxon>Hypotrichia</taxon>
        <taxon>Euplotida</taxon>
        <taxon>Euplotidae</taxon>
        <taxon>Moneuplotes</taxon>
    </lineage>
</organism>
<reference evidence="2" key="1">
    <citation type="submission" date="2023-07" db="EMBL/GenBank/DDBJ databases">
        <authorList>
            <consortium name="AG Swart"/>
            <person name="Singh M."/>
            <person name="Singh A."/>
            <person name="Seah K."/>
            <person name="Emmerich C."/>
        </authorList>
    </citation>
    <scope>NUCLEOTIDE SEQUENCE</scope>
    <source>
        <strain evidence="2">DP1</strain>
    </source>
</reference>
<gene>
    <name evidence="2" type="ORF">ECRASSUSDP1_LOCUS15384</name>
</gene>
<evidence type="ECO:0000256" key="1">
    <source>
        <dbReference type="SAM" id="MobiDB-lite"/>
    </source>
</evidence>
<evidence type="ECO:0000313" key="2">
    <source>
        <dbReference type="EMBL" id="CAI2374035.1"/>
    </source>
</evidence>
<sequence length="307" mass="35950">MGNKACCCTSAPNHDTKDTRKTVNTIDVDDFKDKKEPQHKDSGDTKAVTITTFISKEQEKLAFKRIEQGRPQLTKLPEWHNRKESINFKIIHKSETKRWKTRRRRHLWKYHPTQPNEYYERYDTSPKRVEEKVNEYNPFNKNLSSIPSFDCLLPPGFEINNVVPNKAKECESEDSEVEVTNKIKKEIEKSMKPLQTPPKKLQSDCIPVLKDAQYDSSTRDEAATGLCGMRKTSSQKLLLSRIVSHRENYKSIRKQRNLCERQFRSLTTLNHPDLSFSENFRKIALKLSDAFVIFCNIQMPKNSYKYL</sequence>
<name>A0AAD1XJZ0_EUPCR</name>